<dbReference type="SUPFAM" id="SSF100920">
    <property type="entry name" value="Heat shock protein 70kD (HSP70), peptide-binding domain"/>
    <property type="match status" value="1"/>
</dbReference>
<keyword evidence="5" id="KW-0346">Stress response</keyword>
<dbReference type="Gene3D" id="3.30.30.30">
    <property type="match status" value="1"/>
</dbReference>
<feature type="compositionally biased region" description="Acidic residues" evidence="4">
    <location>
        <begin position="764"/>
        <end position="779"/>
    </location>
</feature>
<evidence type="ECO:0000256" key="2">
    <source>
        <dbReference type="ARBA" id="ARBA00022741"/>
    </source>
</evidence>
<dbReference type="PRINTS" id="PR00301">
    <property type="entry name" value="HEATSHOCK70"/>
</dbReference>
<dbReference type="GO" id="GO:0140662">
    <property type="term" value="F:ATP-dependent protein folding chaperone"/>
    <property type="evidence" value="ECO:0007669"/>
    <property type="project" value="InterPro"/>
</dbReference>
<dbReference type="GO" id="GO:0005829">
    <property type="term" value="C:cytosol"/>
    <property type="evidence" value="ECO:0007669"/>
    <property type="project" value="TreeGrafter"/>
</dbReference>
<dbReference type="FunFam" id="3.30.420.40:FF:000171">
    <property type="entry name" value="Heat shock 70 kDa protein 4"/>
    <property type="match status" value="2"/>
</dbReference>
<dbReference type="InParanoid" id="A0A165DI56"/>
<protein>
    <submittedName>
        <fullName evidence="5">Putative heat shock protein</fullName>
    </submittedName>
</protein>
<dbReference type="Gene3D" id="1.20.1270.10">
    <property type="match status" value="2"/>
</dbReference>
<comment type="similarity">
    <text evidence="1">Belongs to the heat shock protein 70 family.</text>
</comment>
<keyword evidence="2" id="KW-0547">Nucleotide-binding</keyword>
<dbReference type="FunFam" id="3.90.640.10:FF:000004">
    <property type="entry name" value="Heat shock 70 kDa protein 4"/>
    <property type="match status" value="1"/>
</dbReference>
<feature type="region of interest" description="Disordered" evidence="4">
    <location>
        <begin position="734"/>
        <end position="779"/>
    </location>
</feature>
<dbReference type="InterPro" id="IPR029048">
    <property type="entry name" value="HSP70_C_sf"/>
</dbReference>
<dbReference type="STRING" id="1353952.A0A165DI56"/>
<dbReference type="FunFam" id="1.20.1270.10:FF:000002">
    <property type="entry name" value="Heat shock 70 kDa protein 4"/>
    <property type="match status" value="1"/>
</dbReference>
<dbReference type="EMBL" id="KV424053">
    <property type="protein sequence ID" value="KZT52852.1"/>
    <property type="molecule type" value="Genomic_DNA"/>
</dbReference>
<dbReference type="Proteomes" id="UP000076842">
    <property type="component" value="Unassembled WGS sequence"/>
</dbReference>
<dbReference type="InterPro" id="IPR029047">
    <property type="entry name" value="HSP70_peptide-bd_sf"/>
</dbReference>
<keyword evidence="6" id="KW-1185">Reference proteome</keyword>
<feature type="region of interest" description="Disordered" evidence="4">
    <location>
        <begin position="510"/>
        <end position="531"/>
    </location>
</feature>
<evidence type="ECO:0000256" key="1">
    <source>
        <dbReference type="ARBA" id="ARBA00007381"/>
    </source>
</evidence>
<gene>
    <name evidence="5" type="ORF">CALCODRAFT_475398</name>
</gene>
<name>A0A165DI56_9BASI</name>
<dbReference type="InterPro" id="IPR043129">
    <property type="entry name" value="ATPase_NBD"/>
</dbReference>
<dbReference type="GO" id="GO:0005634">
    <property type="term" value="C:nucleus"/>
    <property type="evidence" value="ECO:0007669"/>
    <property type="project" value="TreeGrafter"/>
</dbReference>
<dbReference type="FunFam" id="3.30.30.30:FF:000002">
    <property type="entry name" value="Heat shock 70 kDa protein 4"/>
    <property type="match status" value="1"/>
</dbReference>
<dbReference type="FunCoup" id="A0A165DI56">
    <property type="interactions" value="700"/>
</dbReference>
<dbReference type="PANTHER" id="PTHR45639">
    <property type="entry name" value="HSC70CB, ISOFORM G-RELATED"/>
    <property type="match status" value="1"/>
</dbReference>
<dbReference type="Gene3D" id="3.90.640.10">
    <property type="entry name" value="Actin, Chain A, domain 4"/>
    <property type="match status" value="1"/>
</dbReference>
<dbReference type="SUPFAM" id="SSF100934">
    <property type="entry name" value="Heat shock protein 70kD (HSP70), C-terminal subdomain"/>
    <property type="match status" value="2"/>
</dbReference>
<evidence type="ECO:0000313" key="5">
    <source>
        <dbReference type="EMBL" id="KZT52852.1"/>
    </source>
</evidence>
<dbReference type="GO" id="GO:0005524">
    <property type="term" value="F:ATP binding"/>
    <property type="evidence" value="ECO:0007669"/>
    <property type="project" value="UniProtKB-KW"/>
</dbReference>
<sequence length="779" mass="85580">MASVVGIDLGNLGSKVGVARQRGIDIVANEVSNRVTPSLISFGPKARAIGEAAKTMETGNFKNTIGSLKRLIGRSFSDPEVTEIEKKYINAQLVDANGQVGVSVLYRGQKQTFSATQLLAMYLAKLGQIAAKELQQDVTDCVIAVPGWYTEVQRRATLDAAFIAGLNPLRLINDTTAVALGYGITKSDLPPPETPRHVVFVDIGHSNYSVAVVAFAQGQLTVKSTAYDRHFGGRDFDYALVQHFAEEFKDKYKIDVLSSPKAMFRLSVACERLKKMLSANLEAPLNVESIMNDVDASSKLNREQFEEFIAPLLERVHVPLEEALREAQIAPTDVFAVELVGGSTRIPAIKQRIQAFFGGKTLSTTLNADEAIARGATFACAGLSPRFKLRSFAVNDIALYPIKISWTKAPEDEDEEPEAIVFPRGNSIPSTKTLKFVRSAPFELEASYADPSALPGKINPWIGKVTVKSVGEVVPATIKVRTRLNLHGIFSFEGAFFETTQIVEEDVPAEAPPAEGQAPAPPQKRQKKVVKRTDLPVVSGGLALDSSILNNQRESEGQMIADDKLVQDTEDRKNALEEYIYDTRSKLDDRYAPFVQAKEKEALLAKLADAEDWLYTEEGEDAPKSAYVSRLDALKALGDPIYKRYMEGEKRARTAAALRETINNYLSQAQSDDARFSHISAEDKQKVVEKAATAQSWLENSLVKISERPKNVDPVITCAEMDKKRDELIYFANPIMSKPKPKTDAPPAPQTNANPPPQAAKEETMEEDTGPNVEEMDVD</sequence>
<dbReference type="InterPro" id="IPR013126">
    <property type="entry name" value="Hsp_70_fam"/>
</dbReference>
<keyword evidence="3" id="KW-0067">ATP-binding</keyword>
<feature type="compositionally biased region" description="Pro residues" evidence="4">
    <location>
        <begin position="744"/>
        <end position="758"/>
    </location>
</feature>
<dbReference type="Gene3D" id="2.60.34.10">
    <property type="entry name" value="Substrate Binding Domain Of DNAk, Chain A, domain 1"/>
    <property type="match status" value="1"/>
</dbReference>
<proteinExistence type="inferred from homology"/>
<dbReference type="OrthoDB" id="434160at2759"/>
<dbReference type="PROSITE" id="PS01036">
    <property type="entry name" value="HSP70_3"/>
    <property type="match status" value="1"/>
</dbReference>
<organism evidence="5 6">
    <name type="scientific">Calocera cornea HHB12733</name>
    <dbReference type="NCBI Taxonomy" id="1353952"/>
    <lineage>
        <taxon>Eukaryota</taxon>
        <taxon>Fungi</taxon>
        <taxon>Dikarya</taxon>
        <taxon>Basidiomycota</taxon>
        <taxon>Agaricomycotina</taxon>
        <taxon>Dacrymycetes</taxon>
        <taxon>Dacrymycetales</taxon>
        <taxon>Dacrymycetaceae</taxon>
        <taxon>Calocera</taxon>
    </lineage>
</organism>
<accession>A0A165DI56</accession>
<evidence type="ECO:0000256" key="3">
    <source>
        <dbReference type="ARBA" id="ARBA00022840"/>
    </source>
</evidence>
<dbReference type="AlphaFoldDB" id="A0A165DI56"/>
<dbReference type="SUPFAM" id="SSF53067">
    <property type="entry name" value="Actin-like ATPase domain"/>
    <property type="match status" value="2"/>
</dbReference>
<dbReference type="Pfam" id="PF00012">
    <property type="entry name" value="HSP70"/>
    <property type="match status" value="1"/>
</dbReference>
<evidence type="ECO:0000256" key="4">
    <source>
        <dbReference type="SAM" id="MobiDB-lite"/>
    </source>
</evidence>
<reference evidence="5 6" key="1">
    <citation type="journal article" date="2016" name="Mol. Biol. Evol.">
        <title>Comparative Genomics of Early-Diverging Mushroom-Forming Fungi Provides Insights into the Origins of Lignocellulose Decay Capabilities.</title>
        <authorList>
            <person name="Nagy L.G."/>
            <person name="Riley R."/>
            <person name="Tritt A."/>
            <person name="Adam C."/>
            <person name="Daum C."/>
            <person name="Floudas D."/>
            <person name="Sun H."/>
            <person name="Yadav J.S."/>
            <person name="Pangilinan J."/>
            <person name="Larsson K.H."/>
            <person name="Matsuura K."/>
            <person name="Barry K."/>
            <person name="Labutti K."/>
            <person name="Kuo R."/>
            <person name="Ohm R.A."/>
            <person name="Bhattacharya S.S."/>
            <person name="Shirouzu T."/>
            <person name="Yoshinaga Y."/>
            <person name="Martin F.M."/>
            <person name="Grigoriev I.V."/>
            <person name="Hibbett D.S."/>
        </authorList>
    </citation>
    <scope>NUCLEOTIDE SEQUENCE [LARGE SCALE GENOMIC DNA]</scope>
    <source>
        <strain evidence="5 6">HHB12733</strain>
    </source>
</reference>
<dbReference type="PANTHER" id="PTHR45639:SF4">
    <property type="entry name" value="HSC70CB, ISOFORM G"/>
    <property type="match status" value="1"/>
</dbReference>
<dbReference type="InterPro" id="IPR018181">
    <property type="entry name" value="Heat_shock_70_CS"/>
</dbReference>
<dbReference type="Gene3D" id="3.30.420.40">
    <property type="match status" value="2"/>
</dbReference>
<evidence type="ECO:0000313" key="6">
    <source>
        <dbReference type="Proteomes" id="UP000076842"/>
    </source>
</evidence>